<dbReference type="InterPro" id="IPR036890">
    <property type="entry name" value="HATPase_C_sf"/>
</dbReference>
<dbReference type="Gene3D" id="3.30.565.10">
    <property type="entry name" value="Histidine kinase-like ATPase, C-terminal domain"/>
    <property type="match status" value="1"/>
</dbReference>
<evidence type="ECO:0000256" key="1">
    <source>
        <dbReference type="ARBA" id="ARBA00022679"/>
    </source>
</evidence>
<keyword evidence="1" id="KW-0808">Transferase</keyword>
<dbReference type="InterPro" id="IPR003594">
    <property type="entry name" value="HATPase_dom"/>
</dbReference>
<dbReference type="InterPro" id="IPR005467">
    <property type="entry name" value="His_kinase_dom"/>
</dbReference>
<evidence type="ECO:0000256" key="2">
    <source>
        <dbReference type="ARBA" id="ARBA00022777"/>
    </source>
</evidence>
<gene>
    <name evidence="5" type="primary">dosT</name>
    <name evidence="5" type="ORF">MBRA_29660</name>
</gene>
<feature type="domain" description="Histidine kinase" evidence="4">
    <location>
        <begin position="501"/>
        <end position="584"/>
    </location>
</feature>
<organism evidence="5 6">
    <name type="scientific">Mycobacterium branderi</name>
    <dbReference type="NCBI Taxonomy" id="43348"/>
    <lineage>
        <taxon>Bacteria</taxon>
        <taxon>Bacillati</taxon>
        <taxon>Actinomycetota</taxon>
        <taxon>Actinomycetes</taxon>
        <taxon>Mycobacteriales</taxon>
        <taxon>Mycobacteriaceae</taxon>
        <taxon>Mycobacterium</taxon>
    </lineage>
</organism>
<dbReference type="Pfam" id="PF07730">
    <property type="entry name" value="HisKA_3"/>
    <property type="match status" value="1"/>
</dbReference>
<dbReference type="InterPro" id="IPR029016">
    <property type="entry name" value="GAF-like_dom_sf"/>
</dbReference>
<keyword evidence="3" id="KW-0902">Two-component regulatory system</keyword>
<dbReference type="GO" id="GO:0016301">
    <property type="term" value="F:kinase activity"/>
    <property type="evidence" value="ECO:0007669"/>
    <property type="project" value="UniProtKB-KW"/>
</dbReference>
<evidence type="ECO:0000313" key="6">
    <source>
        <dbReference type="Proteomes" id="UP000467379"/>
    </source>
</evidence>
<dbReference type="PROSITE" id="PS50109">
    <property type="entry name" value="HIS_KIN"/>
    <property type="match status" value="1"/>
</dbReference>
<dbReference type="InterPro" id="IPR011712">
    <property type="entry name" value="Sig_transdc_His_kin_sub3_dim/P"/>
</dbReference>
<dbReference type="CDD" id="cd16917">
    <property type="entry name" value="HATPase_UhpB-NarQ-NarX-like"/>
    <property type="match status" value="1"/>
</dbReference>
<keyword evidence="6" id="KW-1185">Reference proteome</keyword>
<accession>A0ABM7KNS2</accession>
<reference evidence="5 6" key="1">
    <citation type="journal article" date="2019" name="Emerg. Microbes Infect.">
        <title>Comprehensive subspecies identification of 175 nontuberculous mycobacteria species based on 7547 genomic profiles.</title>
        <authorList>
            <person name="Matsumoto Y."/>
            <person name="Kinjo T."/>
            <person name="Motooka D."/>
            <person name="Nabeya D."/>
            <person name="Jung N."/>
            <person name="Uechi K."/>
            <person name="Horii T."/>
            <person name="Iida T."/>
            <person name="Fujita J."/>
            <person name="Nakamura S."/>
        </authorList>
    </citation>
    <scope>NUCLEOTIDE SEQUENCE [LARGE SCALE GENOMIC DNA]</scope>
    <source>
        <strain evidence="5 6">JCM 12687</strain>
    </source>
</reference>
<dbReference type="PANTHER" id="PTHR24421">
    <property type="entry name" value="NITRATE/NITRITE SENSOR PROTEIN NARX-RELATED"/>
    <property type="match status" value="1"/>
</dbReference>
<evidence type="ECO:0000259" key="4">
    <source>
        <dbReference type="PROSITE" id="PS50109"/>
    </source>
</evidence>
<dbReference type="InterPro" id="IPR003018">
    <property type="entry name" value="GAF"/>
</dbReference>
<evidence type="ECO:0000313" key="5">
    <source>
        <dbReference type="EMBL" id="BBZ12771.1"/>
    </source>
</evidence>
<dbReference type="EMBL" id="AP022606">
    <property type="protein sequence ID" value="BBZ12771.1"/>
    <property type="molecule type" value="Genomic_DNA"/>
</dbReference>
<dbReference type="Gene3D" id="3.30.450.40">
    <property type="match status" value="2"/>
</dbReference>
<dbReference type="Pfam" id="PF13185">
    <property type="entry name" value="GAF_2"/>
    <property type="match status" value="2"/>
</dbReference>
<dbReference type="SUPFAM" id="SSF55781">
    <property type="entry name" value="GAF domain-like"/>
    <property type="match status" value="2"/>
</dbReference>
<keyword evidence="2 5" id="KW-0418">Kinase</keyword>
<evidence type="ECO:0000256" key="3">
    <source>
        <dbReference type="ARBA" id="ARBA00023012"/>
    </source>
</evidence>
<dbReference type="Proteomes" id="UP000467379">
    <property type="component" value="Chromosome"/>
</dbReference>
<dbReference type="SUPFAM" id="SSF55874">
    <property type="entry name" value="ATPase domain of HSP90 chaperone/DNA topoisomerase II/histidine kinase"/>
    <property type="match status" value="1"/>
</dbReference>
<dbReference type="Pfam" id="PF02518">
    <property type="entry name" value="HATPase_c"/>
    <property type="match status" value="1"/>
</dbReference>
<proteinExistence type="predicted"/>
<dbReference type="SMART" id="SM00387">
    <property type="entry name" value="HATPase_c"/>
    <property type="match status" value="1"/>
</dbReference>
<dbReference type="SMART" id="SM00065">
    <property type="entry name" value="GAF"/>
    <property type="match status" value="2"/>
</dbReference>
<sequence>MRRCHNPGVTDDFRQYGDRGMHPLRETLSQLRLRELLVEVQARVEEIVEGRDRIDGLVEAMLAITSGLELDATLRRIVHTAKELVDAEYGALGVRGQGHDLVEFVYEGIDEDTRALIGELPQGRGVLGVLIDDPKPIRLDNIQQHPASVGFPPNHPPMRTFLGVPVQIRDEVFGNLYLTEKRNGQPFSEDDEVLVQALAAAAGIAISNARLYEQSRTRQVWITATRDIATEMLYGADPATVFRLVADKALLLTKAAATLVAVPADPDMASSEVVELVVTDAAGAVSIPVGGAVIPVHGTPVGEAFRLRTPRRFDDLDLGIDPLIPPGPALVLPLRTSDAVAGVLVALGHPRTHQFDDEQLDMLAAFADQAALAWQLASSQRRMRELDVLTDRDRIARDLHDHVIQRLFAVGLTLQGAVPRARVPEVQQRLSESIDDLQQVIQEIRTAIFDLHTPPAAGSRLRQRLEEAIAQFSGNALRTTVEFIGPPAVVDADVADHAEAVVREAVSNAVRHAHATVLNVIVNVGDDLCIEVADNGLGMPQKINGGGYGLRNLRRRAAEIGGSLTIETPPDGGTVLRWSVPLHSWRYAATPREQRSPASGPSGPAPH</sequence>
<name>A0ABM7KNS2_9MYCO</name>
<dbReference type="InterPro" id="IPR050482">
    <property type="entry name" value="Sensor_HK_TwoCompSys"/>
</dbReference>
<dbReference type="Gene3D" id="1.20.5.1930">
    <property type="match status" value="1"/>
</dbReference>
<dbReference type="PANTHER" id="PTHR24421:SF56">
    <property type="entry name" value="OXYGEN SENSOR HISTIDINE KINASE RESPONSE REGULATOR DOST"/>
    <property type="match status" value="1"/>
</dbReference>
<protein>
    <submittedName>
        <fullName evidence="5">Hypoxia sensor histidine kinase response regulator DosT</fullName>
    </submittedName>
</protein>